<keyword evidence="1" id="KW-0472">Membrane</keyword>
<feature type="transmembrane region" description="Helical" evidence="1">
    <location>
        <begin position="39"/>
        <end position="64"/>
    </location>
</feature>
<keyword evidence="1" id="KW-0812">Transmembrane</keyword>
<dbReference type="EMBL" id="JXTI01000038">
    <property type="protein sequence ID" value="KWX14263.1"/>
    <property type="molecule type" value="Genomic_DNA"/>
</dbReference>
<name>A0A132NW24_GIAIN</name>
<comment type="caution">
    <text evidence="2">The sequence shown here is derived from an EMBL/GenBank/DDBJ whole genome shotgun (WGS) entry which is preliminary data.</text>
</comment>
<dbReference type="VEuPathDB" id="GiardiaDB:QR46_1707"/>
<dbReference type="AlphaFoldDB" id="A0A132NW24"/>
<proteinExistence type="predicted"/>
<evidence type="ECO:0008006" key="4">
    <source>
        <dbReference type="Google" id="ProtNLM"/>
    </source>
</evidence>
<sequence length="332" mass="37584">MEKYHGLADQITGRCPFDERTPATSDWGILERSWAFVRVYILAPLLVIVRTPLAIHILFLWYLSGGILRIRYINPYFARILLFLCGFYRVPAFKSTKTTRAQKPFMGRYPLLFGNLTTPTDLLVYIYHLSPTHVHVPWYTPEGDLVHRIETPVKAFILLCIYDQFRRNIKESSNAGPIDFSSKAVVDSFKSILNGLEKLGEGASILFFPECSPTNGRVVLKPALNVQLLNESCLSNRKVACVSVSNAWKYRSVTHPYPTLKALLLDLGEPIRRSNLYVIPLPIDTPLSDDKIMEGISIVSNTPCGGTTALNRMLFLKKAIEHEQRLASVQDR</sequence>
<dbReference type="Proteomes" id="UP000070089">
    <property type="component" value="Unassembled WGS sequence"/>
</dbReference>
<accession>A0A132NW24</accession>
<organism evidence="2 3">
    <name type="scientific">Giardia duodenalis assemblage B</name>
    <dbReference type="NCBI Taxonomy" id="1394984"/>
    <lineage>
        <taxon>Eukaryota</taxon>
        <taxon>Metamonada</taxon>
        <taxon>Diplomonadida</taxon>
        <taxon>Hexamitidae</taxon>
        <taxon>Giardiinae</taxon>
        <taxon>Giardia</taxon>
    </lineage>
</organism>
<evidence type="ECO:0000313" key="2">
    <source>
        <dbReference type="EMBL" id="KWX14263.1"/>
    </source>
</evidence>
<protein>
    <recommendedName>
        <fullName evidence="4">Phospholipid/glycerol acyltransferase domain-containing protein</fullName>
    </recommendedName>
</protein>
<gene>
    <name evidence="2" type="ORF">QR46_1707</name>
</gene>
<feature type="transmembrane region" description="Helical" evidence="1">
    <location>
        <begin position="76"/>
        <end position="93"/>
    </location>
</feature>
<reference evidence="2 3" key="1">
    <citation type="journal article" date="2015" name="Mol. Biochem. Parasitol.">
        <title>Identification of polymorphic genes for use in assemblage B genotyping assays through comparative genomics of multiple assemblage B Giardia duodenalis isolates.</title>
        <authorList>
            <person name="Wielinga C."/>
            <person name="Thompson R.C."/>
            <person name="Monis P."/>
            <person name="Ryan U."/>
        </authorList>
    </citation>
    <scope>NUCLEOTIDE SEQUENCE [LARGE SCALE GENOMIC DNA]</scope>
    <source>
        <strain evidence="2 3">BAH15c1</strain>
    </source>
</reference>
<keyword evidence="1" id="KW-1133">Transmembrane helix</keyword>
<evidence type="ECO:0000256" key="1">
    <source>
        <dbReference type="SAM" id="Phobius"/>
    </source>
</evidence>
<dbReference type="OrthoDB" id="10250985at2759"/>
<evidence type="ECO:0000313" key="3">
    <source>
        <dbReference type="Proteomes" id="UP000070089"/>
    </source>
</evidence>